<keyword evidence="1" id="KW-0812">Transmembrane</keyword>
<sequence length="79" mass="8177">MPEPAPTSHALPTLEVVTGTVLALLTYGLATTANYLNEFAFFGAIFVVGLFVAIHGLFQGIKSAVATATAPDEQAADPE</sequence>
<feature type="transmembrane region" description="Helical" evidence="1">
    <location>
        <begin position="39"/>
        <end position="58"/>
    </location>
</feature>
<keyword evidence="1" id="KW-0472">Membrane</keyword>
<dbReference type="Proteomes" id="UP000003861">
    <property type="component" value="Unassembled WGS sequence"/>
</dbReference>
<dbReference type="AlphaFoldDB" id="U2DKZ2"/>
<dbReference type="EMBL" id="AFNT02000015">
    <property type="protein sequence ID" value="ERJ06457.1"/>
    <property type="molecule type" value="Genomic_DNA"/>
</dbReference>
<organism evidence="2 3">
    <name type="scientific">Halorhabdus tiamatea SARL4B</name>
    <dbReference type="NCBI Taxonomy" id="1033806"/>
    <lineage>
        <taxon>Archaea</taxon>
        <taxon>Methanobacteriati</taxon>
        <taxon>Methanobacteriota</taxon>
        <taxon>Stenosarchaea group</taxon>
        <taxon>Halobacteria</taxon>
        <taxon>Halobacteriales</taxon>
        <taxon>Haloarculaceae</taxon>
        <taxon>Halorhabdus</taxon>
    </lineage>
</organism>
<dbReference type="RefSeq" id="WP_021029503.1">
    <property type="nucleotide sequence ID" value="NC_021921.1"/>
</dbReference>
<comment type="caution">
    <text evidence="2">The sequence shown here is derived from an EMBL/GenBank/DDBJ whole genome shotgun (WGS) entry which is preliminary data.</text>
</comment>
<keyword evidence="1" id="KW-1133">Transmembrane helix</keyword>
<dbReference type="GeneID" id="23799260"/>
<gene>
    <name evidence="2" type="ORF">HLRTI_001536</name>
</gene>
<evidence type="ECO:0000313" key="2">
    <source>
        <dbReference type="EMBL" id="ERJ06457.1"/>
    </source>
</evidence>
<reference evidence="2 3" key="2">
    <citation type="journal article" date="2013" name="PLoS ONE">
        <title>INDIGO - INtegrated Data Warehouse of MIcrobial GenOmes with Examples from the Red Sea Extremophiles.</title>
        <authorList>
            <person name="Alam I."/>
            <person name="Antunes A."/>
            <person name="Kamau A.A."/>
            <person name="Ba Alawi W."/>
            <person name="Kalkatawi M."/>
            <person name="Stingl U."/>
            <person name="Bajic V.B."/>
        </authorList>
    </citation>
    <scope>NUCLEOTIDE SEQUENCE [LARGE SCALE GENOMIC DNA]</scope>
    <source>
        <strain evidence="2 3">SARL4B</strain>
    </source>
</reference>
<dbReference type="OrthoDB" id="241830at2157"/>
<reference evidence="2 3" key="1">
    <citation type="journal article" date="2011" name="J. Bacteriol.">
        <title>Genome sequence of Halorhabdus tiamatea, the first archaeon isolated from a deep-sea anoxic brine lake.</title>
        <authorList>
            <person name="Antunes A."/>
            <person name="Alam I."/>
            <person name="Bajic V.B."/>
            <person name="Stingl U."/>
        </authorList>
    </citation>
    <scope>NUCLEOTIDE SEQUENCE [LARGE SCALE GENOMIC DNA]</scope>
    <source>
        <strain evidence="2 3">SARL4B</strain>
    </source>
</reference>
<evidence type="ECO:0000313" key="3">
    <source>
        <dbReference type="Proteomes" id="UP000003861"/>
    </source>
</evidence>
<name>U2DKZ2_9EURY</name>
<feature type="transmembrane region" description="Helical" evidence="1">
    <location>
        <begin position="12"/>
        <end position="33"/>
    </location>
</feature>
<evidence type="ECO:0000256" key="1">
    <source>
        <dbReference type="SAM" id="Phobius"/>
    </source>
</evidence>
<accession>U2DKZ2</accession>
<protein>
    <submittedName>
        <fullName evidence="2">Uncharacterized protein</fullName>
    </submittedName>
</protein>
<proteinExistence type="predicted"/>